<dbReference type="OrthoDB" id="3979149at2759"/>
<organism evidence="2 3">
    <name type="scientific">Saccharomycodes ludwigii</name>
    <dbReference type="NCBI Taxonomy" id="36035"/>
    <lineage>
        <taxon>Eukaryota</taxon>
        <taxon>Fungi</taxon>
        <taxon>Dikarya</taxon>
        <taxon>Ascomycota</taxon>
        <taxon>Saccharomycotina</taxon>
        <taxon>Saccharomycetes</taxon>
        <taxon>Saccharomycodales</taxon>
        <taxon>Saccharomycodaceae</taxon>
        <taxon>Saccharomycodes</taxon>
    </lineage>
</organism>
<dbReference type="Proteomes" id="UP000262825">
    <property type="component" value="Unassembled WGS sequence"/>
</dbReference>
<sequence>MTFNKYLVLLKYIAVVLSLIAAVEYFKYGTRINYEWFHCTPIYQDISPVTKNAKKLFSVGGPSCDKRGEFKTIVKRITRDYEVNDDRITFCIIENLRVSPVHYPVEDDDKGEPGYYAYIANDSDFNALELITEKCLQEESILYHM</sequence>
<gene>
    <name evidence="2" type="ORF">SCODWIG_02472</name>
</gene>
<keyword evidence="1" id="KW-0812">Transmembrane</keyword>
<accession>A0A376B7X6</accession>
<dbReference type="EMBL" id="UFAJ01000428">
    <property type="protein sequence ID" value="SSD60711.1"/>
    <property type="molecule type" value="Genomic_DNA"/>
</dbReference>
<protein>
    <submittedName>
        <fullName evidence="2">Related to Ceramide synthase subunit LIP1</fullName>
    </submittedName>
</protein>
<dbReference type="VEuPathDB" id="FungiDB:SCODWIG_02472"/>
<evidence type="ECO:0000313" key="3">
    <source>
        <dbReference type="Proteomes" id="UP000262825"/>
    </source>
</evidence>
<proteinExistence type="predicted"/>
<evidence type="ECO:0000313" key="2">
    <source>
        <dbReference type="EMBL" id="SSD60711.1"/>
    </source>
</evidence>
<name>A0A376B7X6_9ASCO</name>
<reference evidence="3" key="1">
    <citation type="submission" date="2018-06" db="EMBL/GenBank/DDBJ databases">
        <authorList>
            <person name="Guldener U."/>
        </authorList>
    </citation>
    <scope>NUCLEOTIDE SEQUENCE [LARGE SCALE GENOMIC DNA]</scope>
    <source>
        <strain evidence="3">UTAD17</strain>
    </source>
</reference>
<keyword evidence="3" id="KW-1185">Reference proteome</keyword>
<keyword evidence="1" id="KW-1133">Transmembrane helix</keyword>
<feature type="transmembrane region" description="Helical" evidence="1">
    <location>
        <begin position="6"/>
        <end position="26"/>
    </location>
</feature>
<keyword evidence="1" id="KW-0472">Membrane</keyword>
<dbReference type="CDD" id="cd24143">
    <property type="entry name" value="LIP1-like"/>
    <property type="match status" value="1"/>
</dbReference>
<evidence type="ECO:0000256" key="1">
    <source>
        <dbReference type="SAM" id="Phobius"/>
    </source>
</evidence>
<dbReference type="AlphaFoldDB" id="A0A376B7X6"/>